<dbReference type="Proteomes" id="UP000293089">
    <property type="component" value="Unassembled WGS sequence"/>
</dbReference>
<reference evidence="2 3" key="1">
    <citation type="submission" date="2019-02" db="EMBL/GenBank/DDBJ databases">
        <title>WGS of Pseudoxanthomonas species novum from clinical isolates.</title>
        <authorList>
            <person name="Bernier A.-M."/>
            <person name="Bernard K."/>
            <person name="Vachon A."/>
        </authorList>
    </citation>
    <scope>NUCLEOTIDE SEQUENCE [LARGE SCALE GENOMIC DNA]</scope>
    <source>
        <strain evidence="3">NML 170316</strain>
    </source>
</reference>
<accession>A0ABY1WA09</accession>
<evidence type="ECO:0000313" key="3">
    <source>
        <dbReference type="Proteomes" id="UP000293089"/>
    </source>
</evidence>
<dbReference type="EMBL" id="SHME01000006">
    <property type="protein sequence ID" value="TAA17024.1"/>
    <property type="molecule type" value="Genomic_DNA"/>
</dbReference>
<keyword evidence="3" id="KW-1185">Reference proteome</keyword>
<name>A0ABY1WA09_9GAMM</name>
<sequence>MGIGDWGFGIGDWGLGIGDWGFGIRDSGFGIRDSGFGIRDSGGKRLRQCSASAPSLARSAGEGWGGVGCCCCCCCFPLGLIAKSTPPQPSPALRAREGAGHAAHADVAWFLALRLDHQFLLPTSASAPSFARIPNPESRIPNPRSPQNHFRKSIPAYIEAT</sequence>
<evidence type="ECO:0000313" key="2">
    <source>
        <dbReference type="EMBL" id="TAA17024.1"/>
    </source>
</evidence>
<evidence type="ECO:0000256" key="1">
    <source>
        <dbReference type="SAM" id="MobiDB-lite"/>
    </source>
</evidence>
<organism evidence="2 3">
    <name type="scientific">Pseudoxanthomonas winnipegensis</name>
    <dbReference type="NCBI Taxonomy" id="2480810"/>
    <lineage>
        <taxon>Bacteria</taxon>
        <taxon>Pseudomonadati</taxon>
        <taxon>Pseudomonadota</taxon>
        <taxon>Gammaproteobacteria</taxon>
        <taxon>Lysobacterales</taxon>
        <taxon>Lysobacteraceae</taxon>
        <taxon>Pseudoxanthomonas</taxon>
    </lineage>
</organism>
<gene>
    <name evidence="2" type="ORF">EA658_18445</name>
</gene>
<protein>
    <submittedName>
        <fullName evidence="2">Uncharacterized protein</fullName>
    </submittedName>
</protein>
<proteinExistence type="predicted"/>
<comment type="caution">
    <text evidence="2">The sequence shown here is derived from an EMBL/GenBank/DDBJ whole genome shotgun (WGS) entry which is preliminary data.</text>
</comment>
<feature type="region of interest" description="Disordered" evidence="1">
    <location>
        <begin position="132"/>
        <end position="152"/>
    </location>
</feature>